<dbReference type="Proteomes" id="UP000215145">
    <property type="component" value="Unassembled WGS sequence"/>
</dbReference>
<proteinExistence type="predicted"/>
<dbReference type="SMART" id="SM00420">
    <property type="entry name" value="HTH_DEOR"/>
    <property type="match status" value="1"/>
</dbReference>
<sequence length="250" mass="28246">MIKSKRIQQMKEYVYQHESVSLDELMDHFQVSKNTVRRDVQELVDSGILKKVYGGVSVNHSTLIKFNERKDLYLGKKQLIGQLAATCVEDGDVLFVDSGTTTLEMLPYLAHRHLTIVTNNFDFIHDARAYSGLTLFSTGGMLERNTNSFVGYQSLELLQKYNITKAFLASTGISIANGVTNSSPMETEIKSMVAKKSLSTYLMIDDSKFDQYSLTTYCQLSDLSCIVTNSKPPEAYENYASEHEIRLLYP</sequence>
<dbReference type="SUPFAM" id="SSF100950">
    <property type="entry name" value="NagB/RpiA/CoA transferase-like"/>
    <property type="match status" value="1"/>
</dbReference>
<dbReference type="PANTHER" id="PTHR30363">
    <property type="entry name" value="HTH-TYPE TRANSCRIPTIONAL REGULATOR SRLR-RELATED"/>
    <property type="match status" value="1"/>
</dbReference>
<dbReference type="Pfam" id="PF08220">
    <property type="entry name" value="HTH_DeoR"/>
    <property type="match status" value="1"/>
</dbReference>
<keyword evidence="6" id="KW-1185">Reference proteome</keyword>
<evidence type="ECO:0000313" key="5">
    <source>
        <dbReference type="EMBL" id="OXM15419.1"/>
    </source>
</evidence>
<gene>
    <name evidence="5" type="ORF">CGZ75_01355</name>
</gene>
<evidence type="ECO:0000256" key="3">
    <source>
        <dbReference type="ARBA" id="ARBA00023163"/>
    </source>
</evidence>
<protein>
    <submittedName>
        <fullName evidence="5">DNA-binding protein</fullName>
    </submittedName>
</protein>
<keyword evidence="2 5" id="KW-0238">DNA-binding</keyword>
<reference evidence="5 6" key="1">
    <citation type="submission" date="2017-07" db="EMBL/GenBank/DDBJ databases">
        <title>Paenibacillus herberti R33 genome sequencing and assembly.</title>
        <authorList>
            <person name="Su W."/>
        </authorList>
    </citation>
    <scope>NUCLEOTIDE SEQUENCE [LARGE SCALE GENOMIC DNA]</scope>
    <source>
        <strain evidence="5 6">R33</strain>
    </source>
</reference>
<evidence type="ECO:0000256" key="2">
    <source>
        <dbReference type="ARBA" id="ARBA00023125"/>
    </source>
</evidence>
<keyword evidence="3" id="KW-0804">Transcription</keyword>
<keyword evidence="1" id="KW-0805">Transcription regulation</keyword>
<organism evidence="5 6">
    <name type="scientific">Paenibacillus herberti</name>
    <dbReference type="NCBI Taxonomy" id="1619309"/>
    <lineage>
        <taxon>Bacteria</taxon>
        <taxon>Bacillati</taxon>
        <taxon>Bacillota</taxon>
        <taxon>Bacilli</taxon>
        <taxon>Bacillales</taxon>
        <taxon>Paenibacillaceae</taxon>
        <taxon>Paenibacillus</taxon>
    </lineage>
</organism>
<dbReference type="AlphaFoldDB" id="A0A229P0L2"/>
<dbReference type="InterPro" id="IPR001034">
    <property type="entry name" value="DeoR_HTH"/>
</dbReference>
<dbReference type="InterPro" id="IPR018356">
    <property type="entry name" value="Tscrpt_reg_HTH_DeoR_CS"/>
</dbReference>
<dbReference type="InterPro" id="IPR036390">
    <property type="entry name" value="WH_DNA-bd_sf"/>
</dbReference>
<dbReference type="PANTHER" id="PTHR30363:SF60">
    <property type="entry name" value="HTH-TYPE TRANSCRIPTIONAL REGULATOR IOLR"/>
    <property type="match status" value="1"/>
</dbReference>
<dbReference type="SUPFAM" id="SSF46785">
    <property type="entry name" value="Winged helix' DNA-binding domain"/>
    <property type="match status" value="1"/>
</dbReference>
<accession>A0A229P0L2</accession>
<dbReference type="EMBL" id="NMUQ01000001">
    <property type="protein sequence ID" value="OXM15419.1"/>
    <property type="molecule type" value="Genomic_DNA"/>
</dbReference>
<dbReference type="Pfam" id="PF00455">
    <property type="entry name" value="DeoRC"/>
    <property type="match status" value="1"/>
</dbReference>
<dbReference type="PROSITE" id="PS51000">
    <property type="entry name" value="HTH_DEOR_2"/>
    <property type="match status" value="1"/>
</dbReference>
<dbReference type="Gene3D" id="1.10.10.10">
    <property type="entry name" value="Winged helix-like DNA-binding domain superfamily/Winged helix DNA-binding domain"/>
    <property type="match status" value="1"/>
</dbReference>
<dbReference type="InterPro" id="IPR014036">
    <property type="entry name" value="DeoR-like_C"/>
</dbReference>
<dbReference type="InterPro" id="IPR037171">
    <property type="entry name" value="NagB/RpiA_transferase-like"/>
</dbReference>
<dbReference type="InterPro" id="IPR036388">
    <property type="entry name" value="WH-like_DNA-bd_sf"/>
</dbReference>
<dbReference type="RefSeq" id="WP_089522447.1">
    <property type="nucleotide sequence ID" value="NZ_NMUQ01000001.1"/>
</dbReference>
<dbReference type="GO" id="GO:0003677">
    <property type="term" value="F:DNA binding"/>
    <property type="evidence" value="ECO:0007669"/>
    <property type="project" value="UniProtKB-KW"/>
</dbReference>
<dbReference type="GO" id="GO:0003700">
    <property type="term" value="F:DNA-binding transcription factor activity"/>
    <property type="evidence" value="ECO:0007669"/>
    <property type="project" value="InterPro"/>
</dbReference>
<dbReference type="PRINTS" id="PR00037">
    <property type="entry name" value="HTHLACR"/>
</dbReference>
<evidence type="ECO:0000259" key="4">
    <source>
        <dbReference type="PROSITE" id="PS51000"/>
    </source>
</evidence>
<evidence type="ECO:0000313" key="6">
    <source>
        <dbReference type="Proteomes" id="UP000215145"/>
    </source>
</evidence>
<name>A0A229P0L2_9BACL</name>
<dbReference type="SMART" id="SM01134">
    <property type="entry name" value="DeoRC"/>
    <property type="match status" value="1"/>
</dbReference>
<comment type="caution">
    <text evidence="5">The sequence shown here is derived from an EMBL/GenBank/DDBJ whole genome shotgun (WGS) entry which is preliminary data.</text>
</comment>
<dbReference type="OrthoDB" id="9797223at2"/>
<feature type="domain" description="HTH deoR-type" evidence="4">
    <location>
        <begin position="3"/>
        <end position="58"/>
    </location>
</feature>
<dbReference type="PROSITE" id="PS00894">
    <property type="entry name" value="HTH_DEOR_1"/>
    <property type="match status" value="1"/>
</dbReference>
<dbReference type="InterPro" id="IPR050313">
    <property type="entry name" value="Carb_Metab_HTH_regulators"/>
</dbReference>
<evidence type="ECO:0000256" key="1">
    <source>
        <dbReference type="ARBA" id="ARBA00023015"/>
    </source>
</evidence>